<organism evidence="1 2">
    <name type="scientific">Discina gigas</name>
    <dbReference type="NCBI Taxonomy" id="1032678"/>
    <lineage>
        <taxon>Eukaryota</taxon>
        <taxon>Fungi</taxon>
        <taxon>Dikarya</taxon>
        <taxon>Ascomycota</taxon>
        <taxon>Pezizomycotina</taxon>
        <taxon>Pezizomycetes</taxon>
        <taxon>Pezizales</taxon>
        <taxon>Discinaceae</taxon>
        <taxon>Discina</taxon>
    </lineage>
</organism>
<reference evidence="1 2" key="1">
    <citation type="submission" date="2024-02" db="EMBL/GenBank/DDBJ databases">
        <title>Discinaceae phylogenomics.</title>
        <authorList>
            <person name="Dirks A.C."/>
            <person name="James T.Y."/>
        </authorList>
    </citation>
    <scope>NUCLEOTIDE SEQUENCE [LARGE SCALE GENOMIC DNA]</scope>
    <source>
        <strain evidence="1 2">ACD0624</strain>
    </source>
</reference>
<sequence>MSESATSSISPILPPSITTLADLKPGLIFYLRKPYLGQLNDKVFRCLRQNRITGSWSLYMREEDYSNWLFTRAEARNLVYEARTIKEGDPRRGARTIPSGCNT</sequence>
<accession>A0ABR3G7M5</accession>
<dbReference type="Proteomes" id="UP001447188">
    <property type="component" value="Unassembled WGS sequence"/>
</dbReference>
<evidence type="ECO:0000313" key="1">
    <source>
        <dbReference type="EMBL" id="KAL0631692.1"/>
    </source>
</evidence>
<evidence type="ECO:0000313" key="2">
    <source>
        <dbReference type="Proteomes" id="UP001447188"/>
    </source>
</evidence>
<keyword evidence="2" id="KW-1185">Reference proteome</keyword>
<gene>
    <name evidence="1" type="ORF">Q9L58_009436</name>
</gene>
<proteinExistence type="predicted"/>
<comment type="caution">
    <text evidence="1">The sequence shown here is derived from an EMBL/GenBank/DDBJ whole genome shotgun (WGS) entry which is preliminary data.</text>
</comment>
<protein>
    <submittedName>
        <fullName evidence="1">Uncharacterized protein</fullName>
    </submittedName>
</protein>
<dbReference type="EMBL" id="JBBBZM010000220">
    <property type="protein sequence ID" value="KAL0631692.1"/>
    <property type="molecule type" value="Genomic_DNA"/>
</dbReference>
<name>A0ABR3G7M5_9PEZI</name>